<keyword evidence="2" id="KW-1185">Reference proteome</keyword>
<evidence type="ECO:0000313" key="2">
    <source>
        <dbReference type="Proteomes" id="UP000001514"/>
    </source>
</evidence>
<accession>D8R1J5</accession>
<organism evidence="2">
    <name type="scientific">Selaginella moellendorffii</name>
    <name type="common">Spikemoss</name>
    <dbReference type="NCBI Taxonomy" id="88036"/>
    <lineage>
        <taxon>Eukaryota</taxon>
        <taxon>Viridiplantae</taxon>
        <taxon>Streptophyta</taxon>
        <taxon>Embryophyta</taxon>
        <taxon>Tracheophyta</taxon>
        <taxon>Lycopodiopsida</taxon>
        <taxon>Selaginellales</taxon>
        <taxon>Selaginellaceae</taxon>
        <taxon>Selaginella</taxon>
    </lineage>
</organism>
<dbReference type="InParanoid" id="D8R1J5"/>
<sequence>MKQEGCCASIASSNLPRAIGIVSKGVGIDMTGITPNAFWRSKLSCRGRSQGQRFAALKSAHAHEEVLRVFGVSEGKAVVPRETRQLWHVKLSSFEPSQFPTCYKTHRMYLCPLGVILLVNNLDNSGMLSVAAFNFDSCLVNTDVKRKSYRPATKRGINCEVVMSQLEGVKRGSLRLATSLASALRMLGQLELWKTIKDSHVNNLPYLIQYAQIQ</sequence>
<dbReference type="KEGG" id="smo:SELMODRAFT_406184"/>
<dbReference type="AlphaFoldDB" id="D8R1J5"/>
<dbReference type="Proteomes" id="UP000001514">
    <property type="component" value="Unassembled WGS sequence"/>
</dbReference>
<name>D8R1J5_SELML</name>
<reference evidence="1 2" key="1">
    <citation type="journal article" date="2011" name="Science">
        <title>The Selaginella genome identifies genetic changes associated with the evolution of vascular plants.</title>
        <authorList>
            <person name="Banks J.A."/>
            <person name="Nishiyama T."/>
            <person name="Hasebe M."/>
            <person name="Bowman J.L."/>
            <person name="Gribskov M."/>
            <person name="dePamphilis C."/>
            <person name="Albert V.A."/>
            <person name="Aono N."/>
            <person name="Aoyama T."/>
            <person name="Ambrose B.A."/>
            <person name="Ashton N.W."/>
            <person name="Axtell M.J."/>
            <person name="Barker E."/>
            <person name="Barker M.S."/>
            <person name="Bennetzen J.L."/>
            <person name="Bonawitz N.D."/>
            <person name="Chapple C."/>
            <person name="Cheng C."/>
            <person name="Correa L.G."/>
            <person name="Dacre M."/>
            <person name="DeBarry J."/>
            <person name="Dreyer I."/>
            <person name="Elias M."/>
            <person name="Engstrom E.M."/>
            <person name="Estelle M."/>
            <person name="Feng L."/>
            <person name="Finet C."/>
            <person name="Floyd S.K."/>
            <person name="Frommer W.B."/>
            <person name="Fujita T."/>
            <person name="Gramzow L."/>
            <person name="Gutensohn M."/>
            <person name="Harholt J."/>
            <person name="Hattori M."/>
            <person name="Heyl A."/>
            <person name="Hirai T."/>
            <person name="Hiwatashi Y."/>
            <person name="Ishikawa M."/>
            <person name="Iwata M."/>
            <person name="Karol K.G."/>
            <person name="Koehler B."/>
            <person name="Kolukisaoglu U."/>
            <person name="Kubo M."/>
            <person name="Kurata T."/>
            <person name="Lalonde S."/>
            <person name="Li K."/>
            <person name="Li Y."/>
            <person name="Litt A."/>
            <person name="Lyons E."/>
            <person name="Manning G."/>
            <person name="Maruyama T."/>
            <person name="Michael T.P."/>
            <person name="Mikami K."/>
            <person name="Miyazaki S."/>
            <person name="Morinaga S."/>
            <person name="Murata T."/>
            <person name="Mueller-Roeber B."/>
            <person name="Nelson D.R."/>
            <person name="Obara M."/>
            <person name="Oguri Y."/>
            <person name="Olmstead R.G."/>
            <person name="Onodera N."/>
            <person name="Petersen B.L."/>
            <person name="Pils B."/>
            <person name="Prigge M."/>
            <person name="Rensing S.A."/>
            <person name="Riano-Pachon D.M."/>
            <person name="Roberts A.W."/>
            <person name="Sato Y."/>
            <person name="Scheller H.V."/>
            <person name="Schulz B."/>
            <person name="Schulz C."/>
            <person name="Shakirov E.V."/>
            <person name="Shibagaki N."/>
            <person name="Shinohara N."/>
            <person name="Shippen D.E."/>
            <person name="Soerensen I."/>
            <person name="Sotooka R."/>
            <person name="Sugimoto N."/>
            <person name="Sugita M."/>
            <person name="Sumikawa N."/>
            <person name="Tanurdzic M."/>
            <person name="Theissen G."/>
            <person name="Ulvskov P."/>
            <person name="Wakazuki S."/>
            <person name="Weng J.K."/>
            <person name="Willats W.W."/>
            <person name="Wipf D."/>
            <person name="Wolf P.G."/>
            <person name="Yang L."/>
            <person name="Zimmer A.D."/>
            <person name="Zhu Q."/>
            <person name="Mitros T."/>
            <person name="Hellsten U."/>
            <person name="Loque D."/>
            <person name="Otillar R."/>
            <person name="Salamov A."/>
            <person name="Schmutz J."/>
            <person name="Shapiro H."/>
            <person name="Lindquist E."/>
            <person name="Lucas S."/>
            <person name="Rokhsar D."/>
            <person name="Grigoriev I.V."/>
        </authorList>
    </citation>
    <scope>NUCLEOTIDE SEQUENCE [LARGE SCALE GENOMIC DNA]</scope>
</reference>
<dbReference type="Gramene" id="EFJ33567">
    <property type="protein sequence ID" value="EFJ33567"/>
    <property type="gene ID" value="SELMODRAFT_406184"/>
</dbReference>
<proteinExistence type="predicted"/>
<dbReference type="HOGENOM" id="CLU_1290890_0_0_1"/>
<gene>
    <name evidence="1" type="ORF">SELMODRAFT_406184</name>
</gene>
<dbReference type="EMBL" id="GL377570">
    <property type="protein sequence ID" value="EFJ33567.1"/>
    <property type="molecule type" value="Genomic_DNA"/>
</dbReference>
<evidence type="ECO:0000313" key="1">
    <source>
        <dbReference type="EMBL" id="EFJ33567.1"/>
    </source>
</evidence>
<protein>
    <submittedName>
        <fullName evidence="1">Uncharacterized protein</fullName>
    </submittedName>
</protein>